<feature type="domain" description="Ap4A phosphorylase 1/2 N-terminal" evidence="2">
    <location>
        <begin position="7"/>
        <end position="181"/>
    </location>
</feature>
<evidence type="ECO:0000259" key="2">
    <source>
        <dbReference type="Pfam" id="PF19327"/>
    </source>
</evidence>
<dbReference type="InterPro" id="IPR019200">
    <property type="entry name" value="ATP_adenylylTrfase_C"/>
</dbReference>
<dbReference type="GO" id="GO:0003877">
    <property type="term" value="F:ATP:ADP adenylyltransferase activity"/>
    <property type="evidence" value="ECO:0007669"/>
    <property type="project" value="InterPro"/>
</dbReference>
<dbReference type="STRING" id="1220924.W2RKZ2"/>
<accession>W2RKZ2</accession>
<evidence type="ECO:0000313" key="3">
    <source>
        <dbReference type="EMBL" id="ETN37167.1"/>
    </source>
</evidence>
<dbReference type="Pfam" id="PF19327">
    <property type="entry name" value="Ap4A_phos_N"/>
    <property type="match status" value="1"/>
</dbReference>
<dbReference type="SUPFAM" id="SSF54197">
    <property type="entry name" value="HIT-like"/>
    <property type="match status" value="1"/>
</dbReference>
<dbReference type="HOGENOM" id="CLU_049915_2_1_1"/>
<proteinExistence type="predicted"/>
<dbReference type="PANTHER" id="PTHR38420">
    <property type="entry name" value="AP-4-A PHOSPHORYLASE II"/>
    <property type="match status" value="1"/>
</dbReference>
<dbReference type="GO" id="GO:0005524">
    <property type="term" value="F:ATP binding"/>
    <property type="evidence" value="ECO:0007669"/>
    <property type="project" value="InterPro"/>
</dbReference>
<dbReference type="EMBL" id="KB822724">
    <property type="protein sequence ID" value="ETN37167.1"/>
    <property type="molecule type" value="Genomic_DNA"/>
</dbReference>
<name>W2RKZ2_CYPE1</name>
<gene>
    <name evidence="3" type="ORF">HMPREF1541_08157</name>
</gene>
<dbReference type="Pfam" id="PF09830">
    <property type="entry name" value="ATP_transf"/>
    <property type="match status" value="1"/>
</dbReference>
<dbReference type="InterPro" id="IPR036265">
    <property type="entry name" value="HIT-like_sf"/>
</dbReference>
<evidence type="ECO:0000259" key="1">
    <source>
        <dbReference type="Pfam" id="PF09830"/>
    </source>
</evidence>
<dbReference type="Gene3D" id="3.30.428.70">
    <property type="match status" value="1"/>
</dbReference>
<protein>
    <submittedName>
        <fullName evidence="3">Uncharacterized protein</fullName>
    </submittedName>
</protein>
<feature type="domain" description="ATP adenylyltransferase C-terminal" evidence="1">
    <location>
        <begin position="215"/>
        <end position="347"/>
    </location>
</feature>
<evidence type="ECO:0000313" key="4">
    <source>
        <dbReference type="Proteomes" id="UP000030752"/>
    </source>
</evidence>
<dbReference type="VEuPathDB" id="FungiDB:HMPREF1541_08157"/>
<dbReference type="AlphaFoldDB" id="W2RKZ2"/>
<dbReference type="FunCoup" id="W2RKZ2">
    <property type="interactions" value="195"/>
</dbReference>
<dbReference type="InterPro" id="IPR045759">
    <property type="entry name" value="Ap4A_phos1/2_N"/>
</dbReference>
<dbReference type="InterPro" id="IPR009163">
    <property type="entry name" value="Ap4A_phos1/2"/>
</dbReference>
<dbReference type="PANTHER" id="PTHR38420:SF3">
    <property type="entry name" value="5',5'''-P-1,P-4-TETRAPHOSPHATE PHOSPHORYLASE 2"/>
    <property type="match status" value="1"/>
</dbReference>
<dbReference type="InParanoid" id="W2RKZ2"/>
<sequence length="356" mass="38861">MNLGLSSLRSAVKRKFSAARLAGDLTFSDTKLTILKTRQGVPFQLRYCPALAKKPIDNIAPPKDESKASKPKFDPFANPSSELLVANVPPPSPSHALVLNKFPVIPNHFILATKEDKPQTDLLDPGDLAMTYACLEAWPEDETDSGSADDELFAFFNSGPHSGASQPHRHLQFLPIPDMKTGLTDPDAASWRPLIESLSTPHAISEPYQLAHNPTFPFTALSTALRPGLTPAELYDRYITLLRAASLLTAETSHVPSLQDLTSARITDPEDSKHVSFSYNLALTRDRMAICARRAEGFSIPGLPDSHVALNCTVLAGTMMVKECAEWDALRSAPEALDGLLAEIGYPPWREDGVRL</sequence>
<dbReference type="OrthoDB" id="10267950at2759"/>
<dbReference type="InterPro" id="IPR043171">
    <property type="entry name" value="Ap4A_phos1/2-like"/>
</dbReference>
<reference evidence="3 4" key="1">
    <citation type="submission" date="2013-03" db="EMBL/GenBank/DDBJ databases">
        <title>The Genome Sequence of Phialophora europaea CBS 101466.</title>
        <authorList>
            <consortium name="The Broad Institute Genomics Platform"/>
            <person name="Cuomo C."/>
            <person name="de Hoog S."/>
            <person name="Gorbushina A."/>
            <person name="Walker B."/>
            <person name="Young S.K."/>
            <person name="Zeng Q."/>
            <person name="Gargeya S."/>
            <person name="Fitzgerald M."/>
            <person name="Haas B."/>
            <person name="Abouelleil A."/>
            <person name="Allen A.W."/>
            <person name="Alvarado L."/>
            <person name="Arachchi H.M."/>
            <person name="Berlin A.M."/>
            <person name="Chapman S.B."/>
            <person name="Gainer-Dewar J."/>
            <person name="Goldberg J."/>
            <person name="Griggs A."/>
            <person name="Gujja S."/>
            <person name="Hansen M."/>
            <person name="Howarth C."/>
            <person name="Imamovic A."/>
            <person name="Ireland A."/>
            <person name="Larimer J."/>
            <person name="McCowan C."/>
            <person name="Murphy C."/>
            <person name="Pearson M."/>
            <person name="Poon T.W."/>
            <person name="Priest M."/>
            <person name="Roberts A."/>
            <person name="Saif S."/>
            <person name="Shea T."/>
            <person name="Sisk P."/>
            <person name="Sykes S."/>
            <person name="Wortman J."/>
            <person name="Nusbaum C."/>
            <person name="Birren B."/>
        </authorList>
    </citation>
    <scope>NUCLEOTIDE SEQUENCE [LARGE SCALE GENOMIC DNA]</scope>
    <source>
        <strain evidence="3 4">CBS 101466</strain>
    </source>
</reference>
<dbReference type="Proteomes" id="UP000030752">
    <property type="component" value="Unassembled WGS sequence"/>
</dbReference>
<dbReference type="eggNOG" id="ENOG502QRAQ">
    <property type="taxonomic scope" value="Eukaryota"/>
</dbReference>
<dbReference type="RefSeq" id="XP_008720699.1">
    <property type="nucleotide sequence ID" value="XM_008722477.1"/>
</dbReference>
<dbReference type="GO" id="GO:0009117">
    <property type="term" value="P:nucleotide metabolic process"/>
    <property type="evidence" value="ECO:0007669"/>
    <property type="project" value="InterPro"/>
</dbReference>
<keyword evidence="4" id="KW-1185">Reference proteome</keyword>
<dbReference type="GeneID" id="19975496"/>
<organism evidence="3 4">
    <name type="scientific">Cyphellophora europaea (strain CBS 101466)</name>
    <name type="common">Phialophora europaea</name>
    <dbReference type="NCBI Taxonomy" id="1220924"/>
    <lineage>
        <taxon>Eukaryota</taxon>
        <taxon>Fungi</taxon>
        <taxon>Dikarya</taxon>
        <taxon>Ascomycota</taxon>
        <taxon>Pezizomycotina</taxon>
        <taxon>Eurotiomycetes</taxon>
        <taxon>Chaetothyriomycetidae</taxon>
        <taxon>Chaetothyriales</taxon>
        <taxon>Cyphellophoraceae</taxon>
        <taxon>Cyphellophora</taxon>
    </lineage>
</organism>